<evidence type="ECO:0000256" key="5">
    <source>
        <dbReference type="ARBA" id="ARBA00022827"/>
    </source>
</evidence>
<accession>A0A1N7GT95</accession>
<dbReference type="InterPro" id="IPR039261">
    <property type="entry name" value="FNR_nucleotide-bd"/>
</dbReference>
<evidence type="ECO:0000256" key="2">
    <source>
        <dbReference type="ARBA" id="ARBA00022630"/>
    </source>
</evidence>
<dbReference type="Pfam" id="PF00111">
    <property type="entry name" value="Fer2"/>
    <property type="match status" value="1"/>
</dbReference>
<dbReference type="InterPro" id="IPR012675">
    <property type="entry name" value="Beta-grasp_dom_sf"/>
</dbReference>
<keyword evidence="12" id="KW-1185">Reference proteome</keyword>
<keyword evidence="5" id="KW-0274">FAD</keyword>
<dbReference type="InterPro" id="IPR001041">
    <property type="entry name" value="2Fe-2S_ferredoxin-type"/>
</dbReference>
<dbReference type="EMBL" id="FTNT01000009">
    <property type="protein sequence ID" value="SIS15817.1"/>
    <property type="molecule type" value="Genomic_DNA"/>
</dbReference>
<dbReference type="GO" id="GO:0051537">
    <property type="term" value="F:2 iron, 2 sulfur cluster binding"/>
    <property type="evidence" value="ECO:0007669"/>
    <property type="project" value="UniProtKB-KW"/>
</dbReference>
<feature type="domain" description="2Fe-2S ferredoxin-type" evidence="9">
    <location>
        <begin position="297"/>
        <end position="379"/>
    </location>
</feature>
<dbReference type="InterPro" id="IPR017938">
    <property type="entry name" value="Riboflavin_synthase-like_b-brl"/>
</dbReference>
<evidence type="ECO:0000259" key="9">
    <source>
        <dbReference type="PROSITE" id="PS51085"/>
    </source>
</evidence>
<gene>
    <name evidence="11" type="ORF">SAMN05445060_3117</name>
</gene>
<evidence type="ECO:0000256" key="8">
    <source>
        <dbReference type="ARBA" id="ARBA00023014"/>
    </source>
</evidence>
<dbReference type="STRING" id="1344003.SAMN05445060_3117"/>
<dbReference type="GO" id="GO:0046872">
    <property type="term" value="F:metal ion binding"/>
    <property type="evidence" value="ECO:0007669"/>
    <property type="project" value="UniProtKB-KW"/>
</dbReference>
<evidence type="ECO:0000256" key="4">
    <source>
        <dbReference type="ARBA" id="ARBA00022723"/>
    </source>
</evidence>
<keyword evidence="2" id="KW-0285">Flavoprotein</keyword>
<dbReference type="PANTHER" id="PTHR47354:SF6">
    <property type="entry name" value="NADH OXIDOREDUCTASE HCR"/>
    <property type="match status" value="1"/>
</dbReference>
<organism evidence="11 12">
    <name type="scientific">Williamsia sterculiae</name>
    <dbReference type="NCBI Taxonomy" id="1344003"/>
    <lineage>
        <taxon>Bacteria</taxon>
        <taxon>Bacillati</taxon>
        <taxon>Actinomycetota</taxon>
        <taxon>Actinomycetes</taxon>
        <taxon>Mycobacteriales</taxon>
        <taxon>Nocardiaceae</taxon>
        <taxon>Williamsia</taxon>
    </lineage>
</organism>
<dbReference type="Gene3D" id="2.40.30.10">
    <property type="entry name" value="Translation factors"/>
    <property type="match status" value="1"/>
</dbReference>
<dbReference type="PANTHER" id="PTHR47354">
    <property type="entry name" value="NADH OXIDOREDUCTASE HCR"/>
    <property type="match status" value="1"/>
</dbReference>
<dbReference type="Gene3D" id="3.40.50.80">
    <property type="entry name" value="Nucleotide-binding domain of ferredoxin-NADP reductase (FNR) module"/>
    <property type="match status" value="1"/>
</dbReference>
<dbReference type="PRINTS" id="PR00409">
    <property type="entry name" value="PHDIOXRDTASE"/>
</dbReference>
<keyword evidence="6" id="KW-0560">Oxidoreductase</keyword>
<dbReference type="SUPFAM" id="SSF54292">
    <property type="entry name" value="2Fe-2S ferredoxin-like"/>
    <property type="match status" value="1"/>
</dbReference>
<dbReference type="InterPro" id="IPR017927">
    <property type="entry name" value="FAD-bd_FR_type"/>
</dbReference>
<dbReference type="SUPFAM" id="SSF52343">
    <property type="entry name" value="Ferredoxin reductase-like, C-terminal NADP-linked domain"/>
    <property type="match status" value="1"/>
</dbReference>
<evidence type="ECO:0000256" key="7">
    <source>
        <dbReference type="ARBA" id="ARBA00023004"/>
    </source>
</evidence>
<evidence type="ECO:0000256" key="1">
    <source>
        <dbReference type="ARBA" id="ARBA00001974"/>
    </source>
</evidence>
<evidence type="ECO:0000313" key="11">
    <source>
        <dbReference type="EMBL" id="SIS15817.1"/>
    </source>
</evidence>
<dbReference type="GO" id="GO:0016491">
    <property type="term" value="F:oxidoreductase activity"/>
    <property type="evidence" value="ECO:0007669"/>
    <property type="project" value="UniProtKB-KW"/>
</dbReference>
<keyword evidence="7" id="KW-0408">Iron</keyword>
<dbReference type="Proteomes" id="UP000186218">
    <property type="component" value="Unassembled WGS sequence"/>
</dbReference>
<comment type="cofactor">
    <cofactor evidence="1">
        <name>FAD</name>
        <dbReference type="ChEBI" id="CHEBI:57692"/>
    </cofactor>
</comment>
<dbReference type="Pfam" id="PF00970">
    <property type="entry name" value="FAD_binding_6"/>
    <property type="match status" value="1"/>
</dbReference>
<sequence length="379" mass="41681">MTEDEVDDQVNGGYMAERGAVPRVSPVRRGFMRAVTGLFNPLRPDDYVEMINPLWTTRELRGRVVEVESEGSSAATVWIRPGYEWPGHLPGQYVRLGVVVDGVFHWRAYSLTSDPDPRDGLISVSPKLVPDGTVSPFLVQRLRPGEIVRLGEIEGVFTLPDPLPSKLLFVSAGSGITPIMSMLRALDRRDRMADVVVIHSVREREQLMFADELDDFADRHDGFDLHVRVSGDDGRMSVADIESWCPDWSQREALCSGPSELLDDLVEFWDTHDVAERIHLERFQPVIGGDPGEGEGGVVRFAKSGAEATCEPGQPILQAGEDAGLELKFGCRIGICHTCTGVLDAGQVRDLRTGEVSSPQGQAIRICVHTAEGEVTVKL</sequence>
<keyword evidence="3" id="KW-0001">2Fe-2S</keyword>
<keyword evidence="4" id="KW-0479">Metal-binding</keyword>
<keyword evidence="8" id="KW-0411">Iron-sulfur</keyword>
<name>A0A1N7GT95_9NOCA</name>
<dbReference type="PROSITE" id="PS51085">
    <property type="entry name" value="2FE2S_FER_2"/>
    <property type="match status" value="1"/>
</dbReference>
<dbReference type="InterPro" id="IPR036010">
    <property type="entry name" value="2Fe-2S_ferredoxin-like_sf"/>
</dbReference>
<evidence type="ECO:0000256" key="3">
    <source>
        <dbReference type="ARBA" id="ARBA00022714"/>
    </source>
</evidence>
<proteinExistence type="predicted"/>
<protein>
    <submittedName>
        <fullName evidence="11">Ferredoxin-NADP reductase</fullName>
    </submittedName>
</protein>
<evidence type="ECO:0000259" key="10">
    <source>
        <dbReference type="PROSITE" id="PS51384"/>
    </source>
</evidence>
<dbReference type="PROSITE" id="PS51384">
    <property type="entry name" value="FAD_FR"/>
    <property type="match status" value="1"/>
</dbReference>
<dbReference type="Gene3D" id="3.10.20.30">
    <property type="match status" value="1"/>
</dbReference>
<evidence type="ECO:0000256" key="6">
    <source>
        <dbReference type="ARBA" id="ARBA00023002"/>
    </source>
</evidence>
<dbReference type="InterPro" id="IPR008333">
    <property type="entry name" value="Cbr1-like_FAD-bd_dom"/>
</dbReference>
<dbReference type="AlphaFoldDB" id="A0A1N7GT95"/>
<dbReference type="CDD" id="cd06216">
    <property type="entry name" value="FNR_iron_sulfur_binding_2"/>
    <property type="match status" value="1"/>
</dbReference>
<dbReference type="CDD" id="cd00207">
    <property type="entry name" value="fer2"/>
    <property type="match status" value="1"/>
</dbReference>
<dbReference type="InterPro" id="IPR050415">
    <property type="entry name" value="MRET"/>
</dbReference>
<dbReference type="InterPro" id="IPR001433">
    <property type="entry name" value="OxRdtase_FAD/NAD-bd"/>
</dbReference>
<dbReference type="SUPFAM" id="SSF63380">
    <property type="entry name" value="Riboflavin synthase domain-like"/>
    <property type="match status" value="1"/>
</dbReference>
<reference evidence="11 12" key="1">
    <citation type="submission" date="2017-01" db="EMBL/GenBank/DDBJ databases">
        <authorList>
            <person name="Mah S.A."/>
            <person name="Swanson W.J."/>
            <person name="Moy G.W."/>
            <person name="Vacquier V.D."/>
        </authorList>
    </citation>
    <scope>NUCLEOTIDE SEQUENCE [LARGE SCALE GENOMIC DNA]</scope>
    <source>
        <strain evidence="11 12">CPCC 203464</strain>
    </source>
</reference>
<evidence type="ECO:0000313" key="12">
    <source>
        <dbReference type="Proteomes" id="UP000186218"/>
    </source>
</evidence>
<feature type="domain" description="FAD-binding FR-type" evidence="10">
    <location>
        <begin position="57"/>
        <end position="160"/>
    </location>
</feature>
<dbReference type="Pfam" id="PF00175">
    <property type="entry name" value="NAD_binding_1"/>
    <property type="match status" value="1"/>
</dbReference>